<dbReference type="SUPFAM" id="SSF109998">
    <property type="entry name" value="Triger factor/SurA peptide-binding domain-like"/>
    <property type="match status" value="1"/>
</dbReference>
<evidence type="ECO:0000256" key="2">
    <source>
        <dbReference type="SAM" id="MobiDB-lite"/>
    </source>
</evidence>
<sequence>MSGSREKQLRKLEREQNPEAYKKKKKSQGLSRGKKVAITVISCVICVLLIGGIIAAVFMQSGGFTRMVTAVKVGDYSLSAADYNYYYYGSYNSFVNQYGQSLSTFGLDTSKPLKDQTCALLESGTWEDYFRQSAETTIRTTYALADTAAKEGYQLTEDDKSYIETNLKSIEDSAAEQKVTAEQIVENYYGPGVNMEVFRAQMDRETLASSYKQYLVDNYNFSDDEIDASYISNKASIDQVTYHSLLISTESKYPESVTSSTATDEQKTAAKEAAKAAADEMLGKIAEDGSNFNELCIEYAPEASKADYQDSPDHSLTRDQSKANVTDSTLSAWLFDNTRAAGNKTVLESTSGYRVIYLVSKGRNTTNVVDVRHILLAPSTTVDQSTGLTAEQTVEVGEAASALLNTWKSGEATEASFAQLAKENSTDTGSAYMGGLYKGVYPGQMVTSFNDWCFDPARKPGDTGIVYSSYGAHIMYFVGTGDPYWKVQARSYLANDKYSSYIEGLLGSYTLTQDGFGFGYTADL</sequence>
<feature type="domain" description="PpiC" evidence="4">
    <location>
        <begin position="366"/>
        <end position="479"/>
    </location>
</feature>
<protein>
    <submittedName>
        <fullName evidence="5">Peptidylprolyl isomerase</fullName>
        <ecNumber evidence="5">5.2.1.8</ecNumber>
    </submittedName>
</protein>
<dbReference type="PANTHER" id="PTHR47245">
    <property type="entry name" value="PEPTIDYLPROLYL ISOMERASE"/>
    <property type="match status" value="1"/>
</dbReference>
<keyword evidence="1 5" id="KW-0413">Isomerase</keyword>
<reference evidence="5 6" key="1">
    <citation type="submission" date="2024-03" db="EMBL/GenBank/DDBJ databases">
        <title>Human intestinal bacterial collection.</title>
        <authorList>
            <person name="Pauvert C."/>
            <person name="Hitch T.C.A."/>
            <person name="Clavel T."/>
        </authorList>
    </citation>
    <scope>NUCLEOTIDE SEQUENCE [LARGE SCALE GENOMIC DNA]</scope>
    <source>
        <strain evidence="5 6">CLA-JM-H44</strain>
    </source>
</reference>
<dbReference type="Gene3D" id="3.10.50.40">
    <property type="match status" value="1"/>
</dbReference>
<dbReference type="Proteomes" id="UP001489509">
    <property type="component" value="Unassembled WGS sequence"/>
</dbReference>
<gene>
    <name evidence="5" type="ORF">WMO26_13060</name>
</gene>
<proteinExistence type="predicted"/>
<dbReference type="InterPro" id="IPR046357">
    <property type="entry name" value="PPIase_dom_sf"/>
</dbReference>
<evidence type="ECO:0000256" key="1">
    <source>
        <dbReference type="PROSITE-ProRule" id="PRU00278"/>
    </source>
</evidence>
<keyword evidence="1" id="KW-0697">Rotamase</keyword>
<evidence type="ECO:0000313" key="6">
    <source>
        <dbReference type="Proteomes" id="UP001489509"/>
    </source>
</evidence>
<evidence type="ECO:0000313" key="5">
    <source>
        <dbReference type="EMBL" id="MEQ2441761.1"/>
    </source>
</evidence>
<organism evidence="5 6">
    <name type="scientific">Solibaculum intestinale</name>
    <dbReference type="NCBI Taxonomy" id="3133165"/>
    <lineage>
        <taxon>Bacteria</taxon>
        <taxon>Bacillati</taxon>
        <taxon>Bacillota</taxon>
        <taxon>Clostridia</taxon>
        <taxon>Eubacteriales</taxon>
        <taxon>Oscillospiraceae</taxon>
        <taxon>Solibaculum</taxon>
    </lineage>
</organism>
<dbReference type="InterPro" id="IPR000297">
    <property type="entry name" value="PPIase_PpiC"/>
</dbReference>
<dbReference type="Pfam" id="PF13616">
    <property type="entry name" value="Rotamase_3"/>
    <property type="match status" value="1"/>
</dbReference>
<feature type="compositionally biased region" description="Basic and acidic residues" evidence="2">
    <location>
        <begin position="1"/>
        <end position="21"/>
    </location>
</feature>
<feature type="region of interest" description="Disordered" evidence="2">
    <location>
        <begin position="1"/>
        <end position="26"/>
    </location>
</feature>
<dbReference type="SUPFAM" id="SSF54534">
    <property type="entry name" value="FKBP-like"/>
    <property type="match status" value="1"/>
</dbReference>
<keyword evidence="6" id="KW-1185">Reference proteome</keyword>
<evidence type="ECO:0000259" key="4">
    <source>
        <dbReference type="PROSITE" id="PS50198"/>
    </source>
</evidence>
<comment type="caution">
    <text evidence="5">The sequence shown here is derived from an EMBL/GenBank/DDBJ whole genome shotgun (WGS) entry which is preliminary data.</text>
</comment>
<dbReference type="PROSITE" id="PS50198">
    <property type="entry name" value="PPIC_PPIASE_2"/>
    <property type="match status" value="1"/>
</dbReference>
<evidence type="ECO:0000256" key="3">
    <source>
        <dbReference type="SAM" id="Phobius"/>
    </source>
</evidence>
<accession>A0ABV1E5N8</accession>
<dbReference type="InterPro" id="IPR050245">
    <property type="entry name" value="PrsA_foldase"/>
</dbReference>
<keyword evidence="3" id="KW-1133">Transmembrane helix</keyword>
<dbReference type="RefSeq" id="WP_349221066.1">
    <property type="nucleotide sequence ID" value="NZ_JBBMFD010000042.1"/>
</dbReference>
<dbReference type="PANTHER" id="PTHR47245:SF2">
    <property type="entry name" value="PEPTIDYL-PROLYL CIS-TRANS ISOMERASE HP_0175-RELATED"/>
    <property type="match status" value="1"/>
</dbReference>
<dbReference type="GO" id="GO:0003755">
    <property type="term" value="F:peptidyl-prolyl cis-trans isomerase activity"/>
    <property type="evidence" value="ECO:0007669"/>
    <property type="project" value="UniProtKB-EC"/>
</dbReference>
<keyword evidence="3" id="KW-0472">Membrane</keyword>
<feature type="transmembrane region" description="Helical" evidence="3">
    <location>
        <begin position="36"/>
        <end position="59"/>
    </location>
</feature>
<keyword evidence="3" id="KW-0812">Transmembrane</keyword>
<dbReference type="InterPro" id="IPR027304">
    <property type="entry name" value="Trigger_fact/SurA_dom_sf"/>
</dbReference>
<name>A0ABV1E5N8_9FIRM</name>
<dbReference type="EC" id="5.2.1.8" evidence="5"/>
<dbReference type="EMBL" id="JBBMFD010000042">
    <property type="protein sequence ID" value="MEQ2441761.1"/>
    <property type="molecule type" value="Genomic_DNA"/>
</dbReference>